<sequence length="172" mass="19199">MKKNDYRPGEVIVTDFLGYQHWSIVSDRKCDDNQYKLISATRRNGTVKEEKFDTVTQGRHSYKVGDIGKPEDFLFLIDRARGWIGQWDYSILSANCEHFVNLIRLDKAKSRQLENTLLCSAITLLLVSASSKKISVSSMLCLLVISGGIAVYASRGQPAASNSLNHNEGNIG</sequence>
<organism evidence="5 6">
    <name type="scientific">Alteromonas portus</name>
    <dbReference type="NCBI Taxonomy" id="2565549"/>
    <lineage>
        <taxon>Bacteria</taxon>
        <taxon>Pseudomonadati</taxon>
        <taxon>Pseudomonadota</taxon>
        <taxon>Gammaproteobacteria</taxon>
        <taxon>Alteromonadales</taxon>
        <taxon>Alteromonadaceae</taxon>
        <taxon>Alteromonas/Salinimonas group</taxon>
        <taxon>Alteromonas</taxon>
    </lineage>
</organism>
<dbReference type="EMBL" id="SWCO01000007">
    <property type="protein sequence ID" value="TKB02546.1"/>
    <property type="molecule type" value="Genomic_DNA"/>
</dbReference>
<reference evidence="5 6" key="1">
    <citation type="submission" date="2019-04" db="EMBL/GenBank/DDBJ databases">
        <title>Alteromonas portus sp. nov., an alginate lyase-excreting marine bacterium.</title>
        <authorList>
            <person name="Huang H."/>
            <person name="Mo K."/>
            <person name="Bao S."/>
        </authorList>
    </citation>
    <scope>NUCLEOTIDE SEQUENCE [LARGE SCALE GENOMIC DNA]</scope>
    <source>
        <strain evidence="5 6">HB161718</strain>
    </source>
</reference>
<keyword evidence="2" id="KW-0378">Hydrolase</keyword>
<dbReference type="RefSeq" id="WP_136782380.1">
    <property type="nucleotide sequence ID" value="NZ_SWCO01000007.1"/>
</dbReference>
<dbReference type="Gene3D" id="3.90.1720.10">
    <property type="entry name" value="endopeptidase domain like (from Nostoc punctiforme)"/>
    <property type="match status" value="1"/>
</dbReference>
<comment type="caution">
    <text evidence="5">The sequence shown here is derived from an EMBL/GenBank/DDBJ whole genome shotgun (WGS) entry which is preliminary data.</text>
</comment>
<dbReference type="GO" id="GO:0008970">
    <property type="term" value="F:phospholipase A1 activity"/>
    <property type="evidence" value="ECO:0007669"/>
    <property type="project" value="TreeGrafter"/>
</dbReference>
<dbReference type="GO" id="GO:0005737">
    <property type="term" value="C:cytoplasm"/>
    <property type="evidence" value="ECO:0007669"/>
    <property type="project" value="TreeGrafter"/>
</dbReference>
<name>A0A4V5NN69_9ALTE</name>
<dbReference type="AlphaFoldDB" id="A0A4V5NN69"/>
<keyword evidence="3" id="KW-0443">Lipid metabolism</keyword>
<dbReference type="GO" id="GO:0016410">
    <property type="term" value="F:N-acyltransferase activity"/>
    <property type="evidence" value="ECO:0007669"/>
    <property type="project" value="TreeGrafter"/>
</dbReference>
<evidence type="ECO:0000256" key="1">
    <source>
        <dbReference type="ARBA" id="ARBA00022679"/>
    </source>
</evidence>
<keyword evidence="1" id="KW-0808">Transferase</keyword>
<evidence type="ECO:0000313" key="5">
    <source>
        <dbReference type="EMBL" id="TKB02546.1"/>
    </source>
</evidence>
<dbReference type="OrthoDB" id="6121202at2"/>
<dbReference type="Proteomes" id="UP000305471">
    <property type="component" value="Unassembled WGS sequence"/>
</dbReference>
<evidence type="ECO:0000256" key="2">
    <source>
        <dbReference type="ARBA" id="ARBA00022801"/>
    </source>
</evidence>
<evidence type="ECO:0000259" key="4">
    <source>
        <dbReference type="Pfam" id="PF04970"/>
    </source>
</evidence>
<feature type="domain" description="LRAT" evidence="4">
    <location>
        <begin position="6"/>
        <end position="107"/>
    </location>
</feature>
<dbReference type="PANTHER" id="PTHR13943">
    <property type="entry name" value="HRAS-LIKE SUPPRESSOR - RELATED"/>
    <property type="match status" value="1"/>
</dbReference>
<dbReference type="InterPro" id="IPR007053">
    <property type="entry name" value="LRAT_dom"/>
</dbReference>
<keyword evidence="6" id="KW-1185">Reference proteome</keyword>
<dbReference type="Pfam" id="PF04970">
    <property type="entry name" value="LRAT"/>
    <property type="match status" value="1"/>
</dbReference>
<protein>
    <recommendedName>
        <fullName evidence="4">LRAT domain-containing protein</fullName>
    </recommendedName>
</protein>
<dbReference type="GO" id="GO:0070292">
    <property type="term" value="P:N-acylphosphatidylethanolamine metabolic process"/>
    <property type="evidence" value="ECO:0007669"/>
    <property type="project" value="TreeGrafter"/>
</dbReference>
<dbReference type="GO" id="GO:0004623">
    <property type="term" value="F:phospholipase A2 activity"/>
    <property type="evidence" value="ECO:0007669"/>
    <property type="project" value="TreeGrafter"/>
</dbReference>
<evidence type="ECO:0000256" key="3">
    <source>
        <dbReference type="ARBA" id="ARBA00023098"/>
    </source>
</evidence>
<dbReference type="PANTHER" id="PTHR13943:SF31">
    <property type="entry name" value="PHOSPHOLIPASE A AND ACYLTRANSFERASE 3"/>
    <property type="match status" value="1"/>
</dbReference>
<proteinExistence type="predicted"/>
<accession>A0A4V5NN69</accession>
<evidence type="ECO:0000313" key="6">
    <source>
        <dbReference type="Proteomes" id="UP000305471"/>
    </source>
</evidence>
<dbReference type="InterPro" id="IPR051496">
    <property type="entry name" value="H-rev107_PLA/AT"/>
</dbReference>
<gene>
    <name evidence="5" type="ORF">E5672_11800</name>
</gene>